<dbReference type="AlphaFoldDB" id="A0A067LDP8"/>
<dbReference type="Proteomes" id="UP000027138">
    <property type="component" value="Unassembled WGS sequence"/>
</dbReference>
<evidence type="ECO:0000313" key="1">
    <source>
        <dbReference type="EMBL" id="KDP42615.1"/>
    </source>
</evidence>
<keyword evidence="2" id="KW-1185">Reference proteome</keyword>
<organism evidence="1 2">
    <name type="scientific">Jatropha curcas</name>
    <name type="common">Barbados nut</name>
    <dbReference type="NCBI Taxonomy" id="180498"/>
    <lineage>
        <taxon>Eukaryota</taxon>
        <taxon>Viridiplantae</taxon>
        <taxon>Streptophyta</taxon>
        <taxon>Embryophyta</taxon>
        <taxon>Tracheophyta</taxon>
        <taxon>Spermatophyta</taxon>
        <taxon>Magnoliopsida</taxon>
        <taxon>eudicotyledons</taxon>
        <taxon>Gunneridae</taxon>
        <taxon>Pentapetalae</taxon>
        <taxon>rosids</taxon>
        <taxon>fabids</taxon>
        <taxon>Malpighiales</taxon>
        <taxon>Euphorbiaceae</taxon>
        <taxon>Crotonoideae</taxon>
        <taxon>Jatropheae</taxon>
        <taxon>Jatropha</taxon>
    </lineage>
</organism>
<accession>A0A067LDP8</accession>
<sequence>MLLPLLTHRPVRDRLRQSPCMVAGKSNLAVFGNNHSPALEISRGTRPQGRFVEFVAIWPEGAPTAPASPWLMVVSSVLLHHRNKWRKIVQEATMCRLRPSPALEVHETTRFRRKTPSQGDATFQSRSLLIQALITRTKATEKFALMRGSR</sequence>
<dbReference type="EMBL" id="KK914294">
    <property type="protein sequence ID" value="KDP42615.1"/>
    <property type="molecule type" value="Genomic_DNA"/>
</dbReference>
<evidence type="ECO:0000313" key="2">
    <source>
        <dbReference type="Proteomes" id="UP000027138"/>
    </source>
</evidence>
<name>A0A067LDP8_JATCU</name>
<proteinExistence type="predicted"/>
<reference evidence="1 2" key="1">
    <citation type="journal article" date="2014" name="PLoS ONE">
        <title>Global Analysis of Gene Expression Profiles in Physic Nut (Jatropha curcas L.) Seedlings Exposed to Salt Stress.</title>
        <authorList>
            <person name="Zhang L."/>
            <person name="Zhang C."/>
            <person name="Wu P."/>
            <person name="Chen Y."/>
            <person name="Li M."/>
            <person name="Jiang H."/>
            <person name="Wu G."/>
        </authorList>
    </citation>
    <scope>NUCLEOTIDE SEQUENCE [LARGE SCALE GENOMIC DNA]</scope>
    <source>
        <strain evidence="2">cv. GZQX0401</strain>
        <tissue evidence="1">Young leaves</tissue>
    </source>
</reference>
<protein>
    <submittedName>
        <fullName evidence="1">Uncharacterized protein</fullName>
    </submittedName>
</protein>
<gene>
    <name evidence="1" type="ORF">JCGZ_24389</name>
</gene>